<evidence type="ECO:0000256" key="1">
    <source>
        <dbReference type="SAM" id="MobiDB-lite"/>
    </source>
</evidence>
<name>A0A9P7Z560_9HELO</name>
<organism evidence="2 3">
    <name type="scientific">Calycina marina</name>
    <dbReference type="NCBI Taxonomy" id="1763456"/>
    <lineage>
        <taxon>Eukaryota</taxon>
        <taxon>Fungi</taxon>
        <taxon>Dikarya</taxon>
        <taxon>Ascomycota</taxon>
        <taxon>Pezizomycotina</taxon>
        <taxon>Leotiomycetes</taxon>
        <taxon>Helotiales</taxon>
        <taxon>Pezizellaceae</taxon>
        <taxon>Calycina</taxon>
    </lineage>
</organism>
<protein>
    <submittedName>
        <fullName evidence="2">Uncharacterized protein</fullName>
    </submittedName>
</protein>
<proteinExistence type="predicted"/>
<feature type="region of interest" description="Disordered" evidence="1">
    <location>
        <begin position="129"/>
        <end position="152"/>
    </location>
</feature>
<keyword evidence="3" id="KW-1185">Reference proteome</keyword>
<dbReference type="EMBL" id="MU253845">
    <property type="protein sequence ID" value="KAG9245471.1"/>
    <property type="molecule type" value="Genomic_DNA"/>
</dbReference>
<dbReference type="AlphaFoldDB" id="A0A9P7Z560"/>
<evidence type="ECO:0000313" key="3">
    <source>
        <dbReference type="Proteomes" id="UP000887226"/>
    </source>
</evidence>
<sequence>MSDSTFEEHMTHLHGIFKRSDDLCITILEHRRAGRKHEALDHLRLGLNTSRQEIQIQYSNLLKVFGSKFDLGDDIARESVYSSIRSMENISRKIFDIADRRNEGAPGFKDMLKTVQYIEDRVADTLTSLGQRLDHPPEPVEEKAEEKKKKERKQKKADEIVVSIKEWDRYIEHLKNSWSESWLAGRILYINAFEESQNTWDRPRRGFIKTLPVAVPKSTPTPVF</sequence>
<comment type="caution">
    <text evidence="2">The sequence shown here is derived from an EMBL/GenBank/DDBJ whole genome shotgun (WGS) entry which is preliminary data.</text>
</comment>
<accession>A0A9P7Z560</accession>
<dbReference type="OrthoDB" id="3530815at2759"/>
<dbReference type="Proteomes" id="UP000887226">
    <property type="component" value="Unassembled WGS sequence"/>
</dbReference>
<feature type="compositionally biased region" description="Basic and acidic residues" evidence="1">
    <location>
        <begin position="132"/>
        <end position="148"/>
    </location>
</feature>
<evidence type="ECO:0000313" key="2">
    <source>
        <dbReference type="EMBL" id="KAG9245471.1"/>
    </source>
</evidence>
<reference evidence="2" key="1">
    <citation type="journal article" date="2021" name="IMA Fungus">
        <title>Genomic characterization of three marine fungi, including Emericellopsis atlantica sp. nov. with signatures of a generalist lifestyle and marine biomass degradation.</title>
        <authorList>
            <person name="Hagestad O.C."/>
            <person name="Hou L."/>
            <person name="Andersen J.H."/>
            <person name="Hansen E.H."/>
            <person name="Altermark B."/>
            <person name="Li C."/>
            <person name="Kuhnert E."/>
            <person name="Cox R.J."/>
            <person name="Crous P.W."/>
            <person name="Spatafora J.W."/>
            <person name="Lail K."/>
            <person name="Amirebrahimi M."/>
            <person name="Lipzen A."/>
            <person name="Pangilinan J."/>
            <person name="Andreopoulos W."/>
            <person name="Hayes R.D."/>
            <person name="Ng V."/>
            <person name="Grigoriev I.V."/>
            <person name="Jackson S.A."/>
            <person name="Sutton T.D.S."/>
            <person name="Dobson A.D.W."/>
            <person name="Rama T."/>
        </authorList>
    </citation>
    <scope>NUCLEOTIDE SEQUENCE</scope>
    <source>
        <strain evidence="2">TRa3180A</strain>
    </source>
</reference>
<gene>
    <name evidence="2" type="ORF">BJ878DRAFT_541235</name>
</gene>